<dbReference type="GO" id="GO:0015833">
    <property type="term" value="P:peptide transport"/>
    <property type="evidence" value="ECO:0007669"/>
    <property type="project" value="InterPro"/>
</dbReference>
<dbReference type="FunFam" id="3.40.50.300:FF:000016">
    <property type="entry name" value="Oligopeptide ABC transporter ATP-binding component"/>
    <property type="match status" value="1"/>
</dbReference>
<dbReference type="InterPro" id="IPR003593">
    <property type="entry name" value="AAA+_ATPase"/>
</dbReference>
<evidence type="ECO:0000256" key="3">
    <source>
        <dbReference type="ARBA" id="ARBA00022448"/>
    </source>
</evidence>
<evidence type="ECO:0000313" key="9">
    <source>
        <dbReference type="EMBL" id="SEQ96792.1"/>
    </source>
</evidence>
<dbReference type="PANTHER" id="PTHR43297">
    <property type="entry name" value="OLIGOPEPTIDE TRANSPORT ATP-BINDING PROTEIN APPD"/>
    <property type="match status" value="1"/>
</dbReference>
<protein>
    <submittedName>
        <fullName evidence="9">Peptide/nickel transport system ATP-binding protein</fullName>
    </submittedName>
</protein>
<dbReference type="OrthoDB" id="5357528at2"/>
<gene>
    <name evidence="9" type="ORF">SAMN05421756_107152</name>
</gene>
<dbReference type="InterPro" id="IPR013563">
    <property type="entry name" value="Oligopep_ABC_C"/>
</dbReference>
<dbReference type="GO" id="GO:0005886">
    <property type="term" value="C:plasma membrane"/>
    <property type="evidence" value="ECO:0007669"/>
    <property type="project" value="UniProtKB-SubCell"/>
</dbReference>
<dbReference type="NCBIfam" id="TIGR01727">
    <property type="entry name" value="oligo_HPY"/>
    <property type="match status" value="1"/>
</dbReference>
<dbReference type="EMBL" id="FOFA01000007">
    <property type="protein sequence ID" value="SEQ96792.1"/>
    <property type="molecule type" value="Genomic_DNA"/>
</dbReference>
<evidence type="ECO:0000256" key="5">
    <source>
        <dbReference type="ARBA" id="ARBA00022741"/>
    </source>
</evidence>
<comment type="similarity">
    <text evidence="2">Belongs to the ABC transporter superfamily.</text>
</comment>
<evidence type="ECO:0000256" key="4">
    <source>
        <dbReference type="ARBA" id="ARBA00022475"/>
    </source>
</evidence>
<keyword evidence="5" id="KW-0547">Nucleotide-binding</keyword>
<keyword evidence="7" id="KW-0472">Membrane</keyword>
<feature type="domain" description="ABC transporter" evidence="8">
    <location>
        <begin position="4"/>
        <end position="252"/>
    </location>
</feature>
<keyword evidence="6 9" id="KW-0067">ATP-binding</keyword>
<sequence length="355" mass="38773">MALLEVEDLHVSFNTADGVVKAVRGLTFSVDRGQTIGIVGESGSGKSVSTQTIMGLTAGARVSGEARFEGQNLLTMSDKELRSVRGAKVGMIFQDPLSSLHPYYKVGWQIVEMVRAHTNVSKAAAKNRAIDLLRLVGIPKPEARVDEYPHQFSGGMRQRAMIAMAMALNPILLIADEPTTALDVTVQAQVLDVMERLQQEFGTAIVMITHDMGVIADIADDVVVMYAGTAMEKAERRELFYHNHHPYTEGLLASIPQPGADRTKRLLPIHGTPPSLIQLPTGCPFHPRCPYAFDKCVAETPPLRSVHGRTDHESACWLPTDESERVAERTRVQAVLAAQSEIDTEVAKDLTEVTA</sequence>
<dbReference type="Pfam" id="PF00005">
    <property type="entry name" value="ABC_tran"/>
    <property type="match status" value="1"/>
</dbReference>
<evidence type="ECO:0000259" key="8">
    <source>
        <dbReference type="PROSITE" id="PS50893"/>
    </source>
</evidence>
<dbReference type="STRING" id="1036181.SAMN05421756_107152"/>
<dbReference type="GO" id="GO:0005524">
    <property type="term" value="F:ATP binding"/>
    <property type="evidence" value="ECO:0007669"/>
    <property type="project" value="UniProtKB-KW"/>
</dbReference>
<name>A0A1H9KCI3_9ACTN</name>
<dbReference type="SUPFAM" id="SSF52540">
    <property type="entry name" value="P-loop containing nucleoside triphosphate hydrolases"/>
    <property type="match status" value="1"/>
</dbReference>
<evidence type="ECO:0000256" key="2">
    <source>
        <dbReference type="ARBA" id="ARBA00005417"/>
    </source>
</evidence>
<organism evidence="9 10">
    <name type="scientific">Microlunatus flavus</name>
    <dbReference type="NCBI Taxonomy" id="1036181"/>
    <lineage>
        <taxon>Bacteria</taxon>
        <taxon>Bacillati</taxon>
        <taxon>Actinomycetota</taxon>
        <taxon>Actinomycetes</taxon>
        <taxon>Propionibacteriales</taxon>
        <taxon>Propionibacteriaceae</taxon>
        <taxon>Microlunatus</taxon>
    </lineage>
</organism>
<dbReference type="Pfam" id="PF08352">
    <property type="entry name" value="oligo_HPY"/>
    <property type="match status" value="1"/>
</dbReference>
<dbReference type="PANTHER" id="PTHR43297:SF2">
    <property type="entry name" value="DIPEPTIDE TRANSPORT ATP-BINDING PROTEIN DPPD"/>
    <property type="match status" value="1"/>
</dbReference>
<dbReference type="CDD" id="cd03257">
    <property type="entry name" value="ABC_NikE_OppD_transporters"/>
    <property type="match status" value="1"/>
</dbReference>
<comment type="subcellular location">
    <subcellularLocation>
        <location evidence="1">Cell membrane</location>
        <topology evidence="1">Peripheral membrane protein</topology>
    </subcellularLocation>
</comment>
<dbReference type="Gene3D" id="3.40.50.300">
    <property type="entry name" value="P-loop containing nucleotide triphosphate hydrolases"/>
    <property type="match status" value="1"/>
</dbReference>
<keyword evidence="10" id="KW-1185">Reference proteome</keyword>
<keyword evidence="3" id="KW-0813">Transport</keyword>
<dbReference type="InterPro" id="IPR017871">
    <property type="entry name" value="ABC_transporter-like_CS"/>
</dbReference>
<evidence type="ECO:0000313" key="10">
    <source>
        <dbReference type="Proteomes" id="UP000198504"/>
    </source>
</evidence>
<dbReference type="SMART" id="SM00382">
    <property type="entry name" value="AAA"/>
    <property type="match status" value="1"/>
</dbReference>
<dbReference type="GO" id="GO:0016887">
    <property type="term" value="F:ATP hydrolysis activity"/>
    <property type="evidence" value="ECO:0007669"/>
    <property type="project" value="InterPro"/>
</dbReference>
<evidence type="ECO:0000256" key="6">
    <source>
        <dbReference type="ARBA" id="ARBA00022840"/>
    </source>
</evidence>
<proteinExistence type="inferred from homology"/>
<evidence type="ECO:0000256" key="1">
    <source>
        <dbReference type="ARBA" id="ARBA00004202"/>
    </source>
</evidence>
<dbReference type="InterPro" id="IPR003439">
    <property type="entry name" value="ABC_transporter-like_ATP-bd"/>
</dbReference>
<dbReference type="InterPro" id="IPR050388">
    <property type="entry name" value="ABC_Ni/Peptide_Import"/>
</dbReference>
<reference evidence="10" key="1">
    <citation type="submission" date="2016-10" db="EMBL/GenBank/DDBJ databases">
        <authorList>
            <person name="Varghese N."/>
            <person name="Submissions S."/>
        </authorList>
    </citation>
    <scope>NUCLEOTIDE SEQUENCE [LARGE SCALE GENOMIC DNA]</scope>
    <source>
        <strain evidence="10">CGMCC 4.6856</strain>
    </source>
</reference>
<evidence type="ECO:0000256" key="7">
    <source>
        <dbReference type="ARBA" id="ARBA00023136"/>
    </source>
</evidence>
<dbReference type="Proteomes" id="UP000198504">
    <property type="component" value="Unassembled WGS sequence"/>
</dbReference>
<dbReference type="PROSITE" id="PS50893">
    <property type="entry name" value="ABC_TRANSPORTER_2"/>
    <property type="match status" value="1"/>
</dbReference>
<dbReference type="PROSITE" id="PS00211">
    <property type="entry name" value="ABC_TRANSPORTER_1"/>
    <property type="match status" value="1"/>
</dbReference>
<dbReference type="RefSeq" id="WP_091183070.1">
    <property type="nucleotide sequence ID" value="NZ_FOFA01000007.1"/>
</dbReference>
<dbReference type="AlphaFoldDB" id="A0A1H9KCI3"/>
<dbReference type="InterPro" id="IPR027417">
    <property type="entry name" value="P-loop_NTPase"/>
</dbReference>
<keyword evidence="4" id="KW-1003">Cell membrane</keyword>
<accession>A0A1H9KCI3</accession>